<dbReference type="Pfam" id="PF00854">
    <property type="entry name" value="PTR2"/>
    <property type="match status" value="1"/>
</dbReference>
<dbReference type="GO" id="GO:0022857">
    <property type="term" value="F:transmembrane transporter activity"/>
    <property type="evidence" value="ECO:0007669"/>
    <property type="project" value="InterPro"/>
</dbReference>
<dbReference type="STRING" id="27835.A0A0N4XP79"/>
<feature type="transmembrane region" description="Helical" evidence="5">
    <location>
        <begin position="48"/>
        <end position="71"/>
    </location>
</feature>
<dbReference type="Proteomes" id="UP000271162">
    <property type="component" value="Unassembled WGS sequence"/>
</dbReference>
<evidence type="ECO:0000313" key="8">
    <source>
        <dbReference type="WBParaSite" id="NBR_0000433101-mRNA-1"/>
    </source>
</evidence>
<proteinExistence type="predicted"/>
<keyword evidence="3 5" id="KW-1133">Transmembrane helix</keyword>
<accession>A0A0N4XP79</accession>
<gene>
    <name evidence="6" type="ORF">NBR_LOCUS4332</name>
</gene>
<evidence type="ECO:0000256" key="5">
    <source>
        <dbReference type="SAM" id="Phobius"/>
    </source>
</evidence>
<evidence type="ECO:0000256" key="2">
    <source>
        <dbReference type="ARBA" id="ARBA00022692"/>
    </source>
</evidence>
<dbReference type="EMBL" id="UYSL01007851">
    <property type="protein sequence ID" value="VDL67921.1"/>
    <property type="molecule type" value="Genomic_DNA"/>
</dbReference>
<feature type="transmembrane region" description="Helical" evidence="5">
    <location>
        <begin position="14"/>
        <end position="36"/>
    </location>
</feature>
<protein>
    <submittedName>
        <fullName evidence="8">Transferred entry: 7.1.1.2</fullName>
    </submittedName>
</protein>
<evidence type="ECO:0000256" key="3">
    <source>
        <dbReference type="ARBA" id="ARBA00022989"/>
    </source>
</evidence>
<reference evidence="6 7" key="2">
    <citation type="submission" date="2018-11" db="EMBL/GenBank/DDBJ databases">
        <authorList>
            <consortium name="Pathogen Informatics"/>
        </authorList>
    </citation>
    <scope>NUCLEOTIDE SEQUENCE [LARGE SCALE GENOMIC DNA]</scope>
</reference>
<dbReference type="AlphaFoldDB" id="A0A0N4XP79"/>
<dbReference type="OMA" id="NTLECEP"/>
<evidence type="ECO:0000256" key="4">
    <source>
        <dbReference type="ARBA" id="ARBA00023136"/>
    </source>
</evidence>
<dbReference type="Gene3D" id="1.20.1250.20">
    <property type="entry name" value="MFS general substrate transporter like domains"/>
    <property type="match status" value="1"/>
</dbReference>
<reference evidence="8" key="1">
    <citation type="submission" date="2017-02" db="UniProtKB">
        <authorList>
            <consortium name="WormBaseParasite"/>
        </authorList>
    </citation>
    <scope>IDENTIFICATION</scope>
</reference>
<keyword evidence="7" id="KW-1185">Reference proteome</keyword>
<name>A0A0N4XP79_NIPBR</name>
<dbReference type="InterPro" id="IPR036259">
    <property type="entry name" value="MFS_trans_sf"/>
</dbReference>
<keyword evidence="4 5" id="KW-0472">Membrane</keyword>
<dbReference type="InterPro" id="IPR000109">
    <property type="entry name" value="POT_fam"/>
</dbReference>
<dbReference type="GO" id="GO:0016020">
    <property type="term" value="C:membrane"/>
    <property type="evidence" value="ECO:0007669"/>
    <property type="project" value="UniProtKB-SubCell"/>
</dbReference>
<evidence type="ECO:0000313" key="7">
    <source>
        <dbReference type="Proteomes" id="UP000271162"/>
    </source>
</evidence>
<evidence type="ECO:0000313" key="6">
    <source>
        <dbReference type="EMBL" id="VDL67921.1"/>
    </source>
</evidence>
<dbReference type="WBParaSite" id="NBR_0000433101-mRNA-1">
    <property type="protein sequence ID" value="NBR_0000433101-mRNA-1"/>
    <property type="gene ID" value="NBR_0000433101"/>
</dbReference>
<comment type="subcellular location">
    <subcellularLocation>
        <location evidence="1">Membrane</location>
        <topology evidence="1">Multi-pass membrane protein</topology>
    </subcellularLocation>
</comment>
<sequence>MIAPDNTVSILWQLPAYVLITIAEILLIVSGLELAYREASKAMKSVVQSIWLLTMSIGNIIILVVAEVHFAGLAVELFAFGIAMAVIMTIFVLIASFYYTYRETDADASLNEFPSDEKMSESLSHSS</sequence>
<feature type="transmembrane region" description="Helical" evidence="5">
    <location>
        <begin position="77"/>
        <end position="101"/>
    </location>
</feature>
<evidence type="ECO:0000256" key="1">
    <source>
        <dbReference type="ARBA" id="ARBA00004141"/>
    </source>
</evidence>
<keyword evidence="2 5" id="KW-0812">Transmembrane</keyword>
<organism evidence="8">
    <name type="scientific">Nippostrongylus brasiliensis</name>
    <name type="common">Rat hookworm</name>
    <dbReference type="NCBI Taxonomy" id="27835"/>
    <lineage>
        <taxon>Eukaryota</taxon>
        <taxon>Metazoa</taxon>
        <taxon>Ecdysozoa</taxon>
        <taxon>Nematoda</taxon>
        <taxon>Chromadorea</taxon>
        <taxon>Rhabditida</taxon>
        <taxon>Rhabditina</taxon>
        <taxon>Rhabditomorpha</taxon>
        <taxon>Strongyloidea</taxon>
        <taxon>Heligmosomidae</taxon>
        <taxon>Nippostrongylus</taxon>
    </lineage>
</organism>